<dbReference type="EMBL" id="JAXCGZ010007890">
    <property type="protein sequence ID" value="KAK7078326.1"/>
    <property type="molecule type" value="Genomic_DNA"/>
</dbReference>
<protein>
    <submittedName>
        <fullName evidence="2">Uncharacterized protein</fullName>
    </submittedName>
</protein>
<dbReference type="AlphaFoldDB" id="A0AAN8X8P2"/>
<keyword evidence="3" id="KW-1185">Reference proteome</keyword>
<proteinExistence type="predicted"/>
<feature type="non-terminal residue" evidence="2">
    <location>
        <position position="1"/>
    </location>
</feature>
<organism evidence="2 3">
    <name type="scientific">Halocaridina rubra</name>
    <name type="common">Hawaiian red shrimp</name>
    <dbReference type="NCBI Taxonomy" id="373956"/>
    <lineage>
        <taxon>Eukaryota</taxon>
        <taxon>Metazoa</taxon>
        <taxon>Ecdysozoa</taxon>
        <taxon>Arthropoda</taxon>
        <taxon>Crustacea</taxon>
        <taxon>Multicrustacea</taxon>
        <taxon>Malacostraca</taxon>
        <taxon>Eumalacostraca</taxon>
        <taxon>Eucarida</taxon>
        <taxon>Decapoda</taxon>
        <taxon>Pleocyemata</taxon>
        <taxon>Caridea</taxon>
        <taxon>Atyoidea</taxon>
        <taxon>Atyidae</taxon>
        <taxon>Halocaridina</taxon>
    </lineage>
</organism>
<feature type="region of interest" description="Disordered" evidence="1">
    <location>
        <begin position="1"/>
        <end position="30"/>
    </location>
</feature>
<dbReference type="Proteomes" id="UP001381693">
    <property type="component" value="Unassembled WGS sequence"/>
</dbReference>
<sequence length="60" mass="6946">WMERIMETPRAGVSRHRPQPPTVLPNHNSNIPSKQLKLSCLDEPLSVFFNHRALMDLDSH</sequence>
<evidence type="ECO:0000256" key="1">
    <source>
        <dbReference type="SAM" id="MobiDB-lite"/>
    </source>
</evidence>
<accession>A0AAN8X8P2</accession>
<gene>
    <name evidence="2" type="ORF">SK128_003019</name>
</gene>
<evidence type="ECO:0000313" key="2">
    <source>
        <dbReference type="EMBL" id="KAK7078326.1"/>
    </source>
</evidence>
<reference evidence="2 3" key="1">
    <citation type="submission" date="2023-11" db="EMBL/GenBank/DDBJ databases">
        <title>Halocaridina rubra genome assembly.</title>
        <authorList>
            <person name="Smith C."/>
        </authorList>
    </citation>
    <scope>NUCLEOTIDE SEQUENCE [LARGE SCALE GENOMIC DNA]</scope>
    <source>
        <strain evidence="2">EP-1</strain>
        <tissue evidence="2">Whole</tissue>
    </source>
</reference>
<name>A0AAN8X8P2_HALRR</name>
<comment type="caution">
    <text evidence="2">The sequence shown here is derived from an EMBL/GenBank/DDBJ whole genome shotgun (WGS) entry which is preliminary data.</text>
</comment>
<evidence type="ECO:0000313" key="3">
    <source>
        <dbReference type="Proteomes" id="UP001381693"/>
    </source>
</evidence>